<evidence type="ECO:0000256" key="1">
    <source>
        <dbReference type="ARBA" id="ARBA00022801"/>
    </source>
</evidence>
<keyword evidence="5" id="KW-1185">Reference proteome</keyword>
<dbReference type="AlphaFoldDB" id="A0AAW0B6U9"/>
<feature type="domain" description="AB hydrolase-1" evidence="3">
    <location>
        <begin position="86"/>
        <end position="319"/>
    </location>
</feature>
<proteinExistence type="predicted"/>
<dbReference type="PANTHER" id="PTHR43798">
    <property type="entry name" value="MONOACYLGLYCEROL LIPASE"/>
    <property type="match status" value="1"/>
</dbReference>
<name>A0AAW0B6U9_9AGAR</name>
<gene>
    <name evidence="4" type="ORF">R3P38DRAFT_3357529</name>
</gene>
<dbReference type="InterPro" id="IPR029058">
    <property type="entry name" value="AB_hydrolase_fold"/>
</dbReference>
<dbReference type="Pfam" id="PF12697">
    <property type="entry name" value="Abhydrolase_6"/>
    <property type="match status" value="1"/>
</dbReference>
<dbReference type="EMBL" id="JAWWNJ010000038">
    <property type="protein sequence ID" value="KAK7021487.1"/>
    <property type="molecule type" value="Genomic_DNA"/>
</dbReference>
<evidence type="ECO:0000256" key="2">
    <source>
        <dbReference type="SAM" id="SignalP"/>
    </source>
</evidence>
<reference evidence="4 5" key="1">
    <citation type="journal article" date="2024" name="J Genomics">
        <title>Draft genome sequencing and assembly of Favolaschia claudopus CIRM-BRFM 2984 isolated from oak limbs.</title>
        <authorList>
            <person name="Navarro D."/>
            <person name="Drula E."/>
            <person name="Chaduli D."/>
            <person name="Cazenave R."/>
            <person name="Ahrendt S."/>
            <person name="Wang J."/>
            <person name="Lipzen A."/>
            <person name="Daum C."/>
            <person name="Barry K."/>
            <person name="Grigoriev I.V."/>
            <person name="Favel A."/>
            <person name="Rosso M.N."/>
            <person name="Martin F."/>
        </authorList>
    </citation>
    <scope>NUCLEOTIDE SEQUENCE [LARGE SCALE GENOMIC DNA]</scope>
    <source>
        <strain evidence="4 5">CIRM-BRFM 2984</strain>
    </source>
</reference>
<dbReference type="GO" id="GO:0016787">
    <property type="term" value="F:hydrolase activity"/>
    <property type="evidence" value="ECO:0007669"/>
    <property type="project" value="UniProtKB-KW"/>
</dbReference>
<feature type="signal peptide" evidence="2">
    <location>
        <begin position="1"/>
        <end position="18"/>
    </location>
</feature>
<dbReference type="InterPro" id="IPR000073">
    <property type="entry name" value="AB_hydrolase_1"/>
</dbReference>
<dbReference type="Gene3D" id="3.40.50.1820">
    <property type="entry name" value="alpha/beta hydrolase"/>
    <property type="match status" value="1"/>
</dbReference>
<dbReference type="PANTHER" id="PTHR43798:SF31">
    <property type="entry name" value="AB HYDROLASE SUPERFAMILY PROTEIN YCLE"/>
    <property type="match status" value="1"/>
</dbReference>
<evidence type="ECO:0000259" key="3">
    <source>
        <dbReference type="Pfam" id="PF12697"/>
    </source>
</evidence>
<evidence type="ECO:0000313" key="4">
    <source>
        <dbReference type="EMBL" id="KAK7021487.1"/>
    </source>
</evidence>
<dbReference type="InterPro" id="IPR050266">
    <property type="entry name" value="AB_hydrolase_sf"/>
</dbReference>
<comment type="caution">
    <text evidence="4">The sequence shown here is derived from an EMBL/GenBank/DDBJ whole genome shotgun (WGS) entry which is preliminary data.</text>
</comment>
<accession>A0AAW0B6U9</accession>
<dbReference type="SUPFAM" id="SSF53474">
    <property type="entry name" value="alpha/beta-Hydrolases"/>
    <property type="match status" value="1"/>
</dbReference>
<keyword evidence="1" id="KW-0378">Hydrolase</keyword>
<keyword evidence="2" id="KW-0732">Signal</keyword>
<sequence length="332" mass="36216">MRATLSALSAAALLLALAVTFWRQTPISGGQLKPFLSIRRSDSTTLRDAAVPGSVNGDYARGHFVISADGTKTFVETRGASSKPAIVFLHGFGLGAMAFNAIFEDPDWLSQVFMVRYDTRGHGRSDKPTDAAAWESRRLAQDFDAVVQSCELNRPFILAWSNGVSKLPTSLISYVSGVIYVAPVPNTAVLASVLSPAILSLPSGLLTLNDVAYFQKTYIAFINLCHPGLEWNFYLACLGDGVVQPRVVTEFLINRTQSTDGISRAGAGGLPFLAIFGGDDRIVLRQPVLDTIEGWKNLKVLDIPKAEHFVWVSQPDVFRKQILEWVEGNVSR</sequence>
<evidence type="ECO:0000313" key="5">
    <source>
        <dbReference type="Proteomes" id="UP001362999"/>
    </source>
</evidence>
<dbReference type="GO" id="GO:0016020">
    <property type="term" value="C:membrane"/>
    <property type="evidence" value="ECO:0007669"/>
    <property type="project" value="TreeGrafter"/>
</dbReference>
<protein>
    <submittedName>
        <fullName evidence="4">Oxidoreductase ephD</fullName>
    </submittedName>
</protein>
<feature type="chain" id="PRO_5043721030" evidence="2">
    <location>
        <begin position="19"/>
        <end position="332"/>
    </location>
</feature>
<dbReference type="Proteomes" id="UP001362999">
    <property type="component" value="Unassembled WGS sequence"/>
</dbReference>
<organism evidence="4 5">
    <name type="scientific">Favolaschia claudopus</name>
    <dbReference type="NCBI Taxonomy" id="2862362"/>
    <lineage>
        <taxon>Eukaryota</taxon>
        <taxon>Fungi</taxon>
        <taxon>Dikarya</taxon>
        <taxon>Basidiomycota</taxon>
        <taxon>Agaricomycotina</taxon>
        <taxon>Agaricomycetes</taxon>
        <taxon>Agaricomycetidae</taxon>
        <taxon>Agaricales</taxon>
        <taxon>Marasmiineae</taxon>
        <taxon>Mycenaceae</taxon>
        <taxon>Favolaschia</taxon>
    </lineage>
</organism>